<evidence type="ECO:0000313" key="3">
    <source>
        <dbReference type="Proteomes" id="UP001304300"/>
    </source>
</evidence>
<dbReference type="EMBL" id="CP136920">
    <property type="protein sequence ID" value="WOO41025.1"/>
    <property type="molecule type" value="Genomic_DNA"/>
</dbReference>
<organism evidence="2 3">
    <name type="scientific">Rubellicoccus peritrichatus</name>
    <dbReference type="NCBI Taxonomy" id="3080537"/>
    <lineage>
        <taxon>Bacteria</taxon>
        <taxon>Pseudomonadati</taxon>
        <taxon>Verrucomicrobiota</taxon>
        <taxon>Opitutia</taxon>
        <taxon>Puniceicoccales</taxon>
        <taxon>Cerasicoccaceae</taxon>
        <taxon>Rubellicoccus</taxon>
    </lineage>
</organism>
<dbReference type="RefSeq" id="WP_317833353.1">
    <property type="nucleotide sequence ID" value="NZ_CP136920.1"/>
</dbReference>
<gene>
    <name evidence="2" type="ORF">RZN69_20590</name>
</gene>
<evidence type="ECO:0000256" key="1">
    <source>
        <dbReference type="SAM" id="SignalP"/>
    </source>
</evidence>
<dbReference type="Gene3D" id="3.20.20.80">
    <property type="entry name" value="Glycosidases"/>
    <property type="match status" value="1"/>
</dbReference>
<dbReference type="SUPFAM" id="SSF51445">
    <property type="entry name" value="(Trans)glycosidases"/>
    <property type="match status" value="1"/>
</dbReference>
<dbReference type="InterPro" id="IPR017853">
    <property type="entry name" value="GH"/>
</dbReference>
<feature type="signal peptide" evidence="1">
    <location>
        <begin position="1"/>
        <end position="20"/>
    </location>
</feature>
<reference evidence="2 3" key="1">
    <citation type="submission" date="2023-10" db="EMBL/GenBank/DDBJ databases">
        <title>Rubellicoccus peritrichatus gen. nov., sp. nov., isolated from an algae of coral reef tank.</title>
        <authorList>
            <person name="Luo J."/>
        </authorList>
    </citation>
    <scope>NUCLEOTIDE SEQUENCE [LARGE SCALE GENOMIC DNA]</scope>
    <source>
        <strain evidence="2 3">CR14</strain>
    </source>
</reference>
<accession>A0AAQ3QVL3</accession>
<feature type="chain" id="PRO_5043003023" description="Glycoside hydrolase family 42 N-terminal domain-containing protein" evidence="1">
    <location>
        <begin position="21"/>
        <end position="1060"/>
    </location>
</feature>
<evidence type="ECO:0000313" key="2">
    <source>
        <dbReference type="EMBL" id="WOO41025.1"/>
    </source>
</evidence>
<sequence>MHHWKLTLLSLVVSSLSLTAQDISINSKGIINTGGVSWETFYQNAKWQPNPQNKRLQLDGKASISGPWTGDFKNSTNEAVFRYTQNVIRPSAHELNIHCKVTAVQPFVANTLSFAASLPTKAYSGRTLKIDGQELILPELSDDNQLLFTKKARHVSLPISGGTLDVNGDFHVMVVDNRKYGGTDFALRLCYQPFKGEISESTFEAKMTLKPFEQQTISLQSIINRSFVDEVAHDGKGGWTDQGPDNDLSAFTHDAQIAGDVTFHIDPRGAVVLSKKPTRSNLATVQINAPETSFQPAYLYLLHSSAYTWGKVGVIKVSYADGSEEIIDVKSGKDVGNWWNPVALPNGAIAWTGSNQAANIGLYLSRFALQSKPVNTIEFSAVNDPVWMIVGATFSDAEISLPNPTSFIVRANKDWAPIELPLTIEPGSALDFSAWTEAPAGKHGHVITTPDGHFAFADNPDKSVRFWGTNTNFEANFLNKEQSKALAKRFRQMGYNAARIHHYDVLLANGWNSESYGLDAEKLDRLDYFFFCLKNEGLYVSTDLFTIRRIHEPAVAAIDGYHAGVFKALIPIMPEAMNDWKRFARDFLTHKNPYTGLTWAEDPALFSICPVNEDTIWAAINSNSEVRELWEKKFEAWLLQSDRHTTSEASRTAAFNEFLAERQIASDTEMKRFLRDELNCKALITGNNWKSYRAQAPIRAEFEYVDNHGYWDHPNFPKRPWVYPYSHSQRSATQDRAEIPRRIFLTRMKDKPFTVTEFNFVYPNQFRSEGGPLVGSFAGLQDWDGLFRFSWAHNSRVATSQQAPEGFDIANDPIGLLSEHIIGMFWRRGDMPVFEEEAVYVLGPGEAFAGEKVTQQPRKFDENATMLGLTKRISTSYQSDVESQSLNHEFHSEEPRDRYESSIDDSRFILETAGNFLAETKESKALVIQSRSLDENFVSGVTGGPATIFIGAIDDKPLAASDRVLILHLTNALPSGATFGEKGMYSILGRGKLPILIQRGSANITVPKANLNSDTKLYALDLTGQRVAEIPFEREAGSITFTAQTIAPDRRTTLAYELTQ</sequence>
<name>A0AAQ3QVL3_9BACT</name>
<dbReference type="Proteomes" id="UP001304300">
    <property type="component" value="Chromosome"/>
</dbReference>
<protein>
    <recommendedName>
        <fullName evidence="4">Glycoside hydrolase family 42 N-terminal domain-containing protein</fullName>
    </recommendedName>
</protein>
<dbReference type="KEGG" id="puo:RZN69_20590"/>
<dbReference type="AlphaFoldDB" id="A0AAQ3QVL3"/>
<keyword evidence="1" id="KW-0732">Signal</keyword>
<proteinExistence type="predicted"/>
<evidence type="ECO:0008006" key="4">
    <source>
        <dbReference type="Google" id="ProtNLM"/>
    </source>
</evidence>
<keyword evidence="3" id="KW-1185">Reference proteome</keyword>